<accession>A0A0G0YRG4</accession>
<organism evidence="1 2">
    <name type="scientific">candidate division WWE3 bacterium GW2011_GWF1_42_14</name>
    <dbReference type="NCBI Taxonomy" id="1619138"/>
    <lineage>
        <taxon>Bacteria</taxon>
        <taxon>Katanobacteria</taxon>
    </lineage>
</organism>
<protein>
    <submittedName>
        <fullName evidence="1">Uncharacterized protein</fullName>
    </submittedName>
</protein>
<dbReference type="Proteomes" id="UP000033847">
    <property type="component" value="Unassembled WGS sequence"/>
</dbReference>
<evidence type="ECO:0000313" key="1">
    <source>
        <dbReference type="EMBL" id="KKS39215.1"/>
    </source>
</evidence>
<dbReference type="AlphaFoldDB" id="A0A0G0YRG4"/>
<comment type="caution">
    <text evidence="1">The sequence shown here is derived from an EMBL/GenBank/DDBJ whole genome shotgun (WGS) entry which is preliminary data.</text>
</comment>
<evidence type="ECO:0000313" key="2">
    <source>
        <dbReference type="Proteomes" id="UP000033847"/>
    </source>
</evidence>
<proteinExistence type="predicted"/>
<name>A0A0G0YRG4_UNCKA</name>
<dbReference type="EMBL" id="LCCU01000003">
    <property type="protein sequence ID" value="KKS39215.1"/>
    <property type="molecule type" value="Genomic_DNA"/>
</dbReference>
<reference evidence="1 2" key="1">
    <citation type="journal article" date="2015" name="Nature">
        <title>rRNA introns, odd ribosomes, and small enigmatic genomes across a large radiation of phyla.</title>
        <authorList>
            <person name="Brown C.T."/>
            <person name="Hug L.A."/>
            <person name="Thomas B.C."/>
            <person name="Sharon I."/>
            <person name="Castelle C.J."/>
            <person name="Singh A."/>
            <person name="Wilkins M.J."/>
            <person name="Williams K.H."/>
            <person name="Banfield J.F."/>
        </authorList>
    </citation>
    <scope>NUCLEOTIDE SEQUENCE [LARGE SCALE GENOMIC DNA]</scope>
</reference>
<sequence>MTYPRKVAGLKARYGVLGSRFERVVRSLEDTFSRYEDTLESVTRSLGFHLQGSLVRAEGLDFKVYDVTNLSDDVVLGIVHSLVNVLHDSEPIFPFKIIQVASITRGAVAGHKRWFEEQLACSEKVLKEHMPGVSSEFFNTWKEVYYSTIDGIGALTRKFSIYLILPCRIDGKTVVDEALPKTIGEFSELDLQRYFLKVFDNLTETNTESWEKAVLAQTFNAMSGKVSIAEEIVSPTKIRLRKQAVYGTHDGNLSEFSTVTIPGGHWRTSNIRKVILSCINSQDDKIIISQTCLPVSYQNARRYVKTSISDMREKLGIKQKRDLENKKVSEISFHDHILSHVNEYLSEHPMFEGSTKVILKTSSGRMKGLREDFLTKLKESNILYEIPKHWTEQEEGLRCAVPAIYREELERTEPLVGSDVEYALTYNSLPIQEKGVPIGFTEPDFSLIVLPIGIYCATGQNSAGKSFWAKWVVYMSLLQNPKNKVYVMDNKGASNTRDRNIAARVEDQKGWVDLCYAVGGTVVYSRDYDDRKNLYKALEDAGKGPFILYYPSVERKDNDECYLDWLLDHIKSKFDPGSMTEEDTRGIAVFDDVTSLFMDRDLGIKLADEVVTGCNAHGVMTLITLQSVEAVKNINIGAHSQLTSIINGYFAFTTPAYASYAESIGIKPVTEKLKELHDELVDTIGQRSSGLMGTWIPPEWRGVCTMITKNRQIYPARILVHDKAIELLSRKRTR</sequence>
<gene>
    <name evidence="1" type="ORF">UV00_C0003G0047</name>
</gene>